<comment type="similarity">
    <text evidence="1">Belongs to the sigma-70 factor family. ECF subfamily.</text>
</comment>
<feature type="domain" description="RNA polymerase sigma factor 70 region 4 type 2" evidence="8">
    <location>
        <begin position="235"/>
        <end position="287"/>
    </location>
</feature>
<protein>
    <recommendedName>
        <fullName evidence="11">RNA polymerase sigma-70 factor (Sigma-E family)</fullName>
    </recommendedName>
</protein>
<keyword evidence="5" id="KW-0804">Transcription</keyword>
<evidence type="ECO:0000256" key="5">
    <source>
        <dbReference type="ARBA" id="ARBA00023163"/>
    </source>
</evidence>
<name>A0A8J3KRG6_9ACTN</name>
<dbReference type="InterPro" id="IPR013324">
    <property type="entry name" value="RNA_pol_sigma_r3/r4-like"/>
</dbReference>
<evidence type="ECO:0000313" key="9">
    <source>
        <dbReference type="EMBL" id="GIG00625.1"/>
    </source>
</evidence>
<dbReference type="SUPFAM" id="SSF88946">
    <property type="entry name" value="Sigma2 domain of RNA polymerase sigma factors"/>
    <property type="match status" value="1"/>
</dbReference>
<evidence type="ECO:0000259" key="8">
    <source>
        <dbReference type="Pfam" id="PF08281"/>
    </source>
</evidence>
<dbReference type="CDD" id="cd06171">
    <property type="entry name" value="Sigma70_r4"/>
    <property type="match status" value="1"/>
</dbReference>
<sequence>MSLPSDEPGPTCTIRPESRSVTSAPPSGRNATPHGTRKPVARVFTSAVRGLKVAVADDGAADVGAAGSVGAWEAIVSGSSLHPAVKVKAVNAAMIPFRARRNDMRSSLTRCAVLNYCLVSLNPRPPDGVGKGDGRRSRMAEEGFREFVQLRYGELLRTAYLLTGSTHAAEDLVQAALLKAYRRWDLVDEPMAYLRRALVNQRTSVWRRIGSRELLTGVLPDRGRADGSAAHADRDELLAALAKLPVRMRAVLVLRYWEDMSEADTAALMGCSVGSVKSQASRGLARLREVLRPEPRRAADVAGVIA</sequence>
<evidence type="ECO:0000256" key="3">
    <source>
        <dbReference type="ARBA" id="ARBA00023082"/>
    </source>
</evidence>
<evidence type="ECO:0000256" key="4">
    <source>
        <dbReference type="ARBA" id="ARBA00023125"/>
    </source>
</evidence>
<evidence type="ECO:0008006" key="11">
    <source>
        <dbReference type="Google" id="ProtNLM"/>
    </source>
</evidence>
<dbReference type="InterPro" id="IPR013325">
    <property type="entry name" value="RNA_pol_sigma_r2"/>
</dbReference>
<dbReference type="Gene3D" id="1.10.10.10">
    <property type="entry name" value="Winged helix-like DNA-binding domain superfamily/Winged helix DNA-binding domain"/>
    <property type="match status" value="1"/>
</dbReference>
<dbReference type="NCBIfam" id="TIGR02983">
    <property type="entry name" value="SigE-fam_strep"/>
    <property type="match status" value="1"/>
</dbReference>
<dbReference type="GO" id="GO:0016987">
    <property type="term" value="F:sigma factor activity"/>
    <property type="evidence" value="ECO:0007669"/>
    <property type="project" value="UniProtKB-KW"/>
</dbReference>
<dbReference type="InterPro" id="IPR014325">
    <property type="entry name" value="RNA_pol_sigma-E_actinobac"/>
</dbReference>
<dbReference type="EMBL" id="BONH01000030">
    <property type="protein sequence ID" value="GIG00625.1"/>
    <property type="molecule type" value="Genomic_DNA"/>
</dbReference>
<dbReference type="InterPro" id="IPR036388">
    <property type="entry name" value="WH-like_DNA-bd_sf"/>
</dbReference>
<comment type="caution">
    <text evidence="9">The sequence shown here is derived from an EMBL/GenBank/DDBJ whole genome shotgun (WGS) entry which is preliminary data.</text>
</comment>
<reference evidence="9 10" key="1">
    <citation type="submission" date="2021-01" db="EMBL/GenBank/DDBJ databases">
        <title>Whole genome shotgun sequence of Catellatospora citrea NBRC 14495.</title>
        <authorList>
            <person name="Komaki H."/>
            <person name="Tamura T."/>
        </authorList>
    </citation>
    <scope>NUCLEOTIDE SEQUENCE [LARGE SCALE GENOMIC DNA]</scope>
    <source>
        <strain evidence="9 10">NBRC 14495</strain>
    </source>
</reference>
<dbReference type="GO" id="GO:0006352">
    <property type="term" value="P:DNA-templated transcription initiation"/>
    <property type="evidence" value="ECO:0007669"/>
    <property type="project" value="InterPro"/>
</dbReference>
<accession>A0A8J3KRG6</accession>
<dbReference type="InterPro" id="IPR039425">
    <property type="entry name" value="RNA_pol_sigma-70-like"/>
</dbReference>
<keyword evidence="2" id="KW-0805">Transcription regulation</keyword>
<feature type="domain" description="RNA polymerase sigma-70 region 2" evidence="7">
    <location>
        <begin position="152"/>
        <end position="208"/>
    </location>
</feature>
<keyword evidence="3" id="KW-0731">Sigma factor</keyword>
<organism evidence="9 10">
    <name type="scientific">Catellatospora citrea</name>
    <dbReference type="NCBI Taxonomy" id="53366"/>
    <lineage>
        <taxon>Bacteria</taxon>
        <taxon>Bacillati</taxon>
        <taxon>Actinomycetota</taxon>
        <taxon>Actinomycetes</taxon>
        <taxon>Micromonosporales</taxon>
        <taxon>Micromonosporaceae</taxon>
        <taxon>Catellatospora</taxon>
    </lineage>
</organism>
<dbReference type="Pfam" id="PF04542">
    <property type="entry name" value="Sigma70_r2"/>
    <property type="match status" value="1"/>
</dbReference>
<dbReference type="InterPro" id="IPR007627">
    <property type="entry name" value="RNA_pol_sigma70_r2"/>
</dbReference>
<dbReference type="GO" id="GO:0003677">
    <property type="term" value="F:DNA binding"/>
    <property type="evidence" value="ECO:0007669"/>
    <property type="project" value="UniProtKB-KW"/>
</dbReference>
<dbReference type="AlphaFoldDB" id="A0A8J3KRG6"/>
<evidence type="ECO:0000256" key="2">
    <source>
        <dbReference type="ARBA" id="ARBA00023015"/>
    </source>
</evidence>
<dbReference type="Proteomes" id="UP000659904">
    <property type="component" value="Unassembled WGS sequence"/>
</dbReference>
<dbReference type="PANTHER" id="PTHR43133">
    <property type="entry name" value="RNA POLYMERASE ECF-TYPE SIGMA FACTO"/>
    <property type="match status" value="1"/>
</dbReference>
<dbReference type="InterPro" id="IPR013249">
    <property type="entry name" value="RNA_pol_sigma70_r4_t2"/>
</dbReference>
<dbReference type="InterPro" id="IPR014284">
    <property type="entry name" value="RNA_pol_sigma-70_dom"/>
</dbReference>
<dbReference type="SUPFAM" id="SSF88659">
    <property type="entry name" value="Sigma3 and sigma4 domains of RNA polymerase sigma factors"/>
    <property type="match status" value="1"/>
</dbReference>
<evidence type="ECO:0000256" key="6">
    <source>
        <dbReference type="SAM" id="MobiDB-lite"/>
    </source>
</evidence>
<dbReference type="PANTHER" id="PTHR43133:SF50">
    <property type="entry name" value="ECF RNA POLYMERASE SIGMA FACTOR SIGM"/>
    <property type="match status" value="1"/>
</dbReference>
<keyword evidence="4" id="KW-0238">DNA-binding</keyword>
<keyword evidence="10" id="KW-1185">Reference proteome</keyword>
<dbReference type="NCBIfam" id="TIGR02937">
    <property type="entry name" value="sigma70-ECF"/>
    <property type="match status" value="1"/>
</dbReference>
<feature type="region of interest" description="Disordered" evidence="6">
    <location>
        <begin position="1"/>
        <end position="39"/>
    </location>
</feature>
<gene>
    <name evidence="9" type="ORF">Cci01nite_57180</name>
</gene>
<evidence type="ECO:0000313" key="10">
    <source>
        <dbReference type="Proteomes" id="UP000659904"/>
    </source>
</evidence>
<dbReference type="Pfam" id="PF08281">
    <property type="entry name" value="Sigma70_r4_2"/>
    <property type="match status" value="1"/>
</dbReference>
<evidence type="ECO:0000256" key="1">
    <source>
        <dbReference type="ARBA" id="ARBA00010641"/>
    </source>
</evidence>
<proteinExistence type="inferred from homology"/>
<evidence type="ECO:0000259" key="7">
    <source>
        <dbReference type="Pfam" id="PF04542"/>
    </source>
</evidence>
<dbReference type="Gene3D" id="1.10.1740.10">
    <property type="match status" value="1"/>
</dbReference>